<reference evidence="13" key="1">
    <citation type="submission" date="2021-07" db="EMBL/GenBank/DDBJ databases">
        <authorList>
            <person name="Branca A.L. A."/>
        </authorList>
    </citation>
    <scope>NUCLEOTIDE SEQUENCE</scope>
</reference>
<evidence type="ECO:0000256" key="10">
    <source>
        <dbReference type="RuleBase" id="RU003968"/>
    </source>
</evidence>
<dbReference type="Proteomes" id="UP001152646">
    <property type="component" value="Unassembled WGS sequence"/>
</dbReference>
<dbReference type="AlphaFoldDB" id="A0A9W4JJS4"/>
<gene>
    <name evidence="13" type="ORF">PSALAMII_LOCUS8464</name>
</gene>
<evidence type="ECO:0000259" key="12">
    <source>
        <dbReference type="PROSITE" id="PS00624"/>
    </source>
</evidence>
<evidence type="ECO:0000256" key="4">
    <source>
        <dbReference type="ARBA" id="ARBA00010790"/>
    </source>
</evidence>
<name>A0A9W4JJS4_9EURO</name>
<evidence type="ECO:0000259" key="11">
    <source>
        <dbReference type="PROSITE" id="PS00623"/>
    </source>
</evidence>
<protein>
    <recommendedName>
        <fullName evidence="11 12">Glucose-methanol-choline oxidoreductase N-terminal domain-containing protein</fullName>
    </recommendedName>
</protein>
<dbReference type="InterPro" id="IPR000172">
    <property type="entry name" value="GMC_OxRdtase_N"/>
</dbReference>
<keyword evidence="7 10" id="KW-0285">Flavoprotein</keyword>
<dbReference type="Pfam" id="PF00732">
    <property type="entry name" value="GMC_oxred_N"/>
    <property type="match status" value="1"/>
</dbReference>
<comment type="caution">
    <text evidence="13">The sequence shown here is derived from an EMBL/GenBank/DDBJ whole genome shotgun (WGS) entry which is preliminary data.</text>
</comment>
<dbReference type="InterPro" id="IPR036188">
    <property type="entry name" value="FAD/NAD-bd_sf"/>
</dbReference>
<dbReference type="Gene3D" id="3.50.50.60">
    <property type="entry name" value="FAD/NAD(P)-binding domain"/>
    <property type="match status" value="1"/>
</dbReference>
<dbReference type="SUPFAM" id="SSF54373">
    <property type="entry name" value="FAD-linked reductases, C-terminal domain"/>
    <property type="match status" value="1"/>
</dbReference>
<keyword evidence="6" id="KW-0964">Secreted</keyword>
<dbReference type="GO" id="GO:0016614">
    <property type="term" value="F:oxidoreductase activity, acting on CH-OH group of donors"/>
    <property type="evidence" value="ECO:0007669"/>
    <property type="project" value="InterPro"/>
</dbReference>
<dbReference type="GO" id="GO:0050660">
    <property type="term" value="F:flavin adenine dinucleotide binding"/>
    <property type="evidence" value="ECO:0007669"/>
    <property type="project" value="InterPro"/>
</dbReference>
<dbReference type="PANTHER" id="PTHR11552:SF201">
    <property type="entry name" value="GLUCOSE-METHANOL-CHOLINE OXIDOREDUCTASE N-TERMINAL DOMAIN-CONTAINING PROTEIN"/>
    <property type="match status" value="1"/>
</dbReference>
<dbReference type="InterPro" id="IPR012132">
    <property type="entry name" value="GMC_OxRdtase"/>
</dbReference>
<evidence type="ECO:0000256" key="7">
    <source>
        <dbReference type="ARBA" id="ARBA00022630"/>
    </source>
</evidence>
<evidence type="ECO:0000313" key="14">
    <source>
        <dbReference type="Proteomes" id="UP001152646"/>
    </source>
</evidence>
<dbReference type="EMBL" id="CAJVPA010000208">
    <property type="protein sequence ID" value="CAG8404229.1"/>
    <property type="molecule type" value="Genomic_DNA"/>
</dbReference>
<evidence type="ECO:0000256" key="3">
    <source>
        <dbReference type="ARBA" id="ARBA00004496"/>
    </source>
</evidence>
<feature type="domain" description="Glucose-methanol-choline oxidoreductase N-terminal" evidence="11">
    <location>
        <begin position="92"/>
        <end position="115"/>
    </location>
</feature>
<feature type="domain" description="Glucose-methanol-choline oxidoreductase N-terminal" evidence="12">
    <location>
        <begin position="283"/>
        <end position="297"/>
    </location>
</feature>
<evidence type="ECO:0000256" key="5">
    <source>
        <dbReference type="ARBA" id="ARBA00022490"/>
    </source>
</evidence>
<evidence type="ECO:0000256" key="8">
    <source>
        <dbReference type="ARBA" id="ARBA00022827"/>
    </source>
</evidence>
<dbReference type="Pfam" id="PF05199">
    <property type="entry name" value="GMC_oxred_C"/>
    <property type="match status" value="1"/>
</dbReference>
<organism evidence="13 14">
    <name type="scientific">Penicillium salamii</name>
    <dbReference type="NCBI Taxonomy" id="1612424"/>
    <lineage>
        <taxon>Eukaryota</taxon>
        <taxon>Fungi</taxon>
        <taxon>Dikarya</taxon>
        <taxon>Ascomycota</taxon>
        <taxon>Pezizomycotina</taxon>
        <taxon>Eurotiomycetes</taxon>
        <taxon>Eurotiomycetidae</taxon>
        <taxon>Eurotiales</taxon>
        <taxon>Aspergillaceae</taxon>
        <taxon>Penicillium</taxon>
    </lineage>
</organism>
<evidence type="ECO:0000256" key="9">
    <source>
        <dbReference type="ARBA" id="ARBA00023002"/>
    </source>
</evidence>
<comment type="subcellular location">
    <subcellularLocation>
        <location evidence="3">Cytoplasm</location>
    </subcellularLocation>
    <subcellularLocation>
        <location evidence="2">Secreted</location>
        <location evidence="2">Cell wall</location>
    </subcellularLocation>
</comment>
<evidence type="ECO:0000313" key="13">
    <source>
        <dbReference type="EMBL" id="CAG8404229.1"/>
    </source>
</evidence>
<keyword evidence="6" id="KW-0134">Cell wall</keyword>
<evidence type="ECO:0000256" key="1">
    <source>
        <dbReference type="ARBA" id="ARBA00001974"/>
    </source>
</evidence>
<dbReference type="SUPFAM" id="SSF51905">
    <property type="entry name" value="FAD/NAD(P)-binding domain"/>
    <property type="match status" value="1"/>
</dbReference>
<sequence length="597" mass="65493">MAIIDVSKFLSYKYDYIIVGGGTAGLLVAARLTENPNICVGVIEAGESKAGDTNIDSPAQLGNTLHNPEYDWMYHSTPQAGTNYRVHHVPRGKLLGGSSGINYMAYCRPAAQDIDLWENLGNKGWSWAELQPCYLRSESIDESGQGKPAQKSDIYNIHPDSHGHLGPVKTSFPYRREPYEDRMIDAFDEISGVSRPDDPWNGAPLGQYGRLSTVDREHGPSRSYSASAFLAPNLRRENLKILEYATACKIMLDVATLTAYGVELLCAGGTYQVFANEIILSAGSIGSPQILELSGIGDPEILSNNAIECVLALPEVGKNLQEHPMTSLTYALDMSRSPHSDLHLSNEYQECETSDGESLMAFLPYPGLVSPAELSETISQIRDYTWLAEPERESIISRLQDPSSGDVQFNGTAMYIDIESGHGNQSKLVRNVSGDKYTYYTYLVTITNTMSRGSTHIKSADPRMAPSIDLGLLNAPTDVDLLAAGLQFVDRVFSSKHISDQVVERVVPRPGIDLGDRKQARQFVRNWTTSFNHALGTCSMGRVVDERLRVKGCHRLRVVDASVIPTMISGNVMATVYAVAEKASDILKEDLDSSRVG</sequence>
<comment type="cofactor">
    <cofactor evidence="1">
        <name>FAD</name>
        <dbReference type="ChEBI" id="CHEBI:57692"/>
    </cofactor>
</comment>
<proteinExistence type="inferred from homology"/>
<evidence type="ECO:0000256" key="2">
    <source>
        <dbReference type="ARBA" id="ARBA00004191"/>
    </source>
</evidence>
<keyword evidence="5" id="KW-0963">Cytoplasm</keyword>
<accession>A0A9W4JJS4</accession>
<dbReference type="GO" id="GO:0005737">
    <property type="term" value="C:cytoplasm"/>
    <property type="evidence" value="ECO:0007669"/>
    <property type="project" value="UniProtKB-SubCell"/>
</dbReference>
<dbReference type="PROSITE" id="PS00623">
    <property type="entry name" value="GMC_OXRED_1"/>
    <property type="match status" value="1"/>
</dbReference>
<dbReference type="PROSITE" id="PS00624">
    <property type="entry name" value="GMC_OXRED_2"/>
    <property type="match status" value="1"/>
</dbReference>
<keyword evidence="8 10" id="KW-0274">FAD</keyword>
<dbReference type="OrthoDB" id="269227at2759"/>
<comment type="similarity">
    <text evidence="4 10">Belongs to the GMC oxidoreductase family.</text>
</comment>
<dbReference type="InterPro" id="IPR007867">
    <property type="entry name" value="GMC_OxRtase_C"/>
</dbReference>
<dbReference type="PIRSF" id="PIRSF000137">
    <property type="entry name" value="Alcohol_oxidase"/>
    <property type="match status" value="1"/>
</dbReference>
<dbReference type="PANTHER" id="PTHR11552">
    <property type="entry name" value="GLUCOSE-METHANOL-CHOLINE GMC OXIDOREDUCTASE"/>
    <property type="match status" value="1"/>
</dbReference>
<evidence type="ECO:0000256" key="6">
    <source>
        <dbReference type="ARBA" id="ARBA00022512"/>
    </source>
</evidence>
<keyword evidence="9" id="KW-0560">Oxidoreductase</keyword>
<dbReference type="Gene3D" id="3.30.560.10">
    <property type="entry name" value="Glucose Oxidase, domain 3"/>
    <property type="match status" value="1"/>
</dbReference>